<dbReference type="Pfam" id="PF22642">
    <property type="entry name" value="MinC_N_1"/>
    <property type="match status" value="1"/>
</dbReference>
<gene>
    <name evidence="6 9" type="primary">minC</name>
    <name evidence="9" type="ORF">HHT355_1162</name>
</gene>
<evidence type="ECO:0000256" key="4">
    <source>
        <dbReference type="ARBA" id="ARBA00023306"/>
    </source>
</evidence>
<dbReference type="GO" id="GO:0000902">
    <property type="term" value="P:cell morphogenesis"/>
    <property type="evidence" value="ECO:0007669"/>
    <property type="project" value="InterPro"/>
</dbReference>
<proteinExistence type="inferred from homology"/>
<dbReference type="Gene3D" id="3.30.160.540">
    <property type="match status" value="1"/>
</dbReference>
<evidence type="ECO:0000256" key="2">
    <source>
        <dbReference type="ARBA" id="ARBA00022618"/>
    </source>
</evidence>
<dbReference type="Pfam" id="PF03775">
    <property type="entry name" value="MinC_C"/>
    <property type="match status" value="1"/>
</dbReference>
<organism evidence="9 10">
    <name type="scientific">Herbinix hemicellulosilytica</name>
    <dbReference type="NCBI Taxonomy" id="1564487"/>
    <lineage>
        <taxon>Bacteria</taxon>
        <taxon>Bacillati</taxon>
        <taxon>Bacillota</taxon>
        <taxon>Clostridia</taxon>
        <taxon>Lachnospirales</taxon>
        <taxon>Lachnospiraceae</taxon>
        <taxon>Herbinix</taxon>
    </lineage>
</organism>
<dbReference type="NCBIfam" id="TIGR01222">
    <property type="entry name" value="minC"/>
    <property type="match status" value="1"/>
</dbReference>
<dbReference type="OrthoDB" id="9790810at2"/>
<dbReference type="InterPro" id="IPR005526">
    <property type="entry name" value="Septum_form_inhib_MinC_C"/>
</dbReference>
<keyword evidence="10" id="KW-1185">Reference proteome</keyword>
<dbReference type="InterPro" id="IPR016098">
    <property type="entry name" value="CAP/MinC_C"/>
</dbReference>
<feature type="domain" description="Septum formation inhibitor MinC C-terminal" evidence="7">
    <location>
        <begin position="112"/>
        <end position="212"/>
    </location>
</feature>
<dbReference type="InterPro" id="IPR036145">
    <property type="entry name" value="MinC_C_sf"/>
</dbReference>
<dbReference type="AlphaFoldDB" id="A0A0H5SFX0"/>
<sequence>MKAVDNSVIIKGNNYGIIVVLDPELSFDELKEKVANKFKESSKFFKDAKLAISFEGRKLTNEEQRDILDIIGQNTDMHIVCVIENDPEKEKVFKKTLEQKLMELENNTGQFYKGILRSGTSLEFETSVVIIGDVNNGARVVSKGNIVVLGSLKGTAFAGACGNTDAFVIALDMRPTQIRIADTIARSPDKPMKDAEKEPKIAFLEDGNIYIEPLSKNILNDIRL</sequence>
<comment type="subunit">
    <text evidence="5 6">Interacts with MinD and FtsZ.</text>
</comment>
<dbReference type="RefSeq" id="WP_103202483.1">
    <property type="nucleotide sequence ID" value="NZ_CVTD020000015.1"/>
</dbReference>
<dbReference type="Proteomes" id="UP000236497">
    <property type="component" value="Unassembled WGS sequence"/>
</dbReference>
<evidence type="ECO:0000256" key="5">
    <source>
        <dbReference type="ARBA" id="ARBA00046874"/>
    </source>
</evidence>
<dbReference type="EMBL" id="CVTD020000015">
    <property type="protein sequence ID" value="CRZ34364.1"/>
    <property type="molecule type" value="Genomic_DNA"/>
</dbReference>
<evidence type="ECO:0000313" key="10">
    <source>
        <dbReference type="Proteomes" id="UP000236497"/>
    </source>
</evidence>
<accession>A0A0H5SFX0</accession>
<dbReference type="Gene3D" id="2.160.20.70">
    <property type="match status" value="1"/>
</dbReference>
<evidence type="ECO:0000259" key="8">
    <source>
        <dbReference type="Pfam" id="PF22642"/>
    </source>
</evidence>
<protein>
    <recommendedName>
        <fullName evidence="6">Probable septum site-determining protein MinC</fullName>
    </recommendedName>
</protein>
<dbReference type="HAMAP" id="MF_00267">
    <property type="entry name" value="MinC"/>
    <property type="match status" value="1"/>
</dbReference>
<dbReference type="PANTHER" id="PTHR34108">
    <property type="entry name" value="SEPTUM SITE-DETERMINING PROTEIN MINC"/>
    <property type="match status" value="1"/>
</dbReference>
<evidence type="ECO:0000256" key="6">
    <source>
        <dbReference type="HAMAP-Rule" id="MF_00267"/>
    </source>
</evidence>
<keyword evidence="2 6" id="KW-0132">Cell division</keyword>
<keyword evidence="3 6" id="KW-0717">Septation</keyword>
<evidence type="ECO:0000256" key="3">
    <source>
        <dbReference type="ARBA" id="ARBA00023210"/>
    </source>
</evidence>
<dbReference type="SUPFAM" id="SSF63848">
    <property type="entry name" value="Cell-division inhibitor MinC, C-terminal domain"/>
    <property type="match status" value="1"/>
</dbReference>
<dbReference type="GO" id="GO:1901891">
    <property type="term" value="P:regulation of cell septum assembly"/>
    <property type="evidence" value="ECO:0007669"/>
    <property type="project" value="InterPro"/>
</dbReference>
<feature type="domain" description="Septum site-determining protein MinC N-terminal" evidence="8">
    <location>
        <begin position="8"/>
        <end position="81"/>
    </location>
</feature>
<evidence type="ECO:0000256" key="1">
    <source>
        <dbReference type="ARBA" id="ARBA00006291"/>
    </source>
</evidence>
<evidence type="ECO:0000259" key="7">
    <source>
        <dbReference type="Pfam" id="PF03775"/>
    </source>
</evidence>
<dbReference type="GO" id="GO:0000917">
    <property type="term" value="P:division septum assembly"/>
    <property type="evidence" value="ECO:0007669"/>
    <property type="project" value="UniProtKB-KW"/>
</dbReference>
<keyword evidence="4 6" id="KW-0131">Cell cycle</keyword>
<dbReference type="InterPro" id="IPR013033">
    <property type="entry name" value="MinC"/>
</dbReference>
<comment type="function">
    <text evidence="6">Cell division inhibitor that blocks the formation of polar Z ring septums. Rapidly oscillates between the poles of the cell to destabilize FtsZ filaments that have formed before they mature into polar Z rings. Prevents FtsZ polymerization.</text>
</comment>
<dbReference type="PANTHER" id="PTHR34108:SF1">
    <property type="entry name" value="SEPTUM SITE-DETERMINING PROTEIN MINC"/>
    <property type="match status" value="1"/>
</dbReference>
<reference evidence="9 10" key="1">
    <citation type="submission" date="2015-06" db="EMBL/GenBank/DDBJ databases">
        <authorList>
            <person name="Wibberg Daniel"/>
        </authorList>
    </citation>
    <scope>NUCLEOTIDE SEQUENCE [LARGE SCALE GENOMIC DNA]</scope>
    <source>
        <strain evidence="9 10">T3/55T</strain>
    </source>
</reference>
<evidence type="ECO:0000313" key="9">
    <source>
        <dbReference type="EMBL" id="CRZ34364.1"/>
    </source>
</evidence>
<comment type="similarity">
    <text evidence="1 6">Belongs to the MinC family.</text>
</comment>
<dbReference type="InterPro" id="IPR055219">
    <property type="entry name" value="MinC_N_1"/>
</dbReference>
<name>A0A0H5SFX0_HERHM</name>